<protein>
    <recommendedName>
        <fullName evidence="3">alpha-glucosidase</fullName>
        <ecNumber evidence="3">3.2.1.20</ecNumber>
    </recommendedName>
</protein>
<evidence type="ECO:0000256" key="1">
    <source>
        <dbReference type="ARBA" id="ARBA00001657"/>
    </source>
</evidence>
<proteinExistence type="inferred from homology"/>
<dbReference type="AlphaFoldDB" id="A0A9P0F1X7"/>
<dbReference type="SUPFAM" id="SSF51445">
    <property type="entry name" value="(Trans)glycosidases"/>
    <property type="match status" value="1"/>
</dbReference>
<evidence type="ECO:0000256" key="4">
    <source>
        <dbReference type="ARBA" id="ARBA00023180"/>
    </source>
</evidence>
<feature type="signal peptide" evidence="8">
    <location>
        <begin position="1"/>
        <end position="22"/>
    </location>
</feature>
<dbReference type="Proteomes" id="UP001152759">
    <property type="component" value="Chromosome 4"/>
</dbReference>
<evidence type="ECO:0000313" key="10">
    <source>
        <dbReference type="EMBL" id="CAH0388443.1"/>
    </source>
</evidence>
<dbReference type="Pfam" id="PF00128">
    <property type="entry name" value="Alpha-amylase"/>
    <property type="match status" value="1"/>
</dbReference>
<dbReference type="EMBL" id="OU963865">
    <property type="protein sequence ID" value="CAH0388443.1"/>
    <property type="molecule type" value="Genomic_DNA"/>
</dbReference>
<evidence type="ECO:0000313" key="11">
    <source>
        <dbReference type="Proteomes" id="UP001152759"/>
    </source>
</evidence>
<evidence type="ECO:0000256" key="8">
    <source>
        <dbReference type="SAM" id="SignalP"/>
    </source>
</evidence>
<keyword evidence="7" id="KW-1133">Transmembrane helix</keyword>
<evidence type="ECO:0000256" key="5">
    <source>
        <dbReference type="ARBA" id="ARBA00023295"/>
    </source>
</evidence>
<feature type="domain" description="Glycosyl hydrolase family 13 catalytic" evidence="9">
    <location>
        <begin position="37"/>
        <end position="422"/>
    </location>
</feature>
<feature type="compositionally biased region" description="Basic and acidic residues" evidence="6">
    <location>
        <begin position="406"/>
        <end position="421"/>
    </location>
</feature>
<feature type="region of interest" description="Disordered" evidence="6">
    <location>
        <begin position="406"/>
        <end position="429"/>
    </location>
</feature>
<keyword evidence="7" id="KW-0812">Transmembrane</keyword>
<evidence type="ECO:0000256" key="2">
    <source>
        <dbReference type="ARBA" id="ARBA00008061"/>
    </source>
</evidence>
<dbReference type="EC" id="3.2.1.20" evidence="3"/>
<comment type="similarity">
    <text evidence="2">Belongs to the glycosyl hydrolase 13 family.</text>
</comment>
<dbReference type="PANTHER" id="PTHR10357:SF179">
    <property type="entry name" value="NEUTRAL AND BASIC AMINO ACID TRANSPORT PROTEIN RBAT"/>
    <property type="match status" value="1"/>
</dbReference>
<feature type="chain" id="PRO_5040512001" description="alpha-glucosidase" evidence="8">
    <location>
        <begin position="23"/>
        <end position="608"/>
    </location>
</feature>
<accession>A0A9P0F1X7</accession>
<dbReference type="GO" id="GO:0005975">
    <property type="term" value="P:carbohydrate metabolic process"/>
    <property type="evidence" value="ECO:0007669"/>
    <property type="project" value="InterPro"/>
</dbReference>
<dbReference type="InterPro" id="IPR045857">
    <property type="entry name" value="O16G_dom_2"/>
</dbReference>
<keyword evidence="5" id="KW-0378">Hydrolase</keyword>
<keyword evidence="8" id="KW-0732">Signal</keyword>
<dbReference type="Gene3D" id="3.90.400.10">
    <property type="entry name" value="Oligo-1,6-glucosidase, Domain 2"/>
    <property type="match status" value="1"/>
</dbReference>
<name>A0A9P0F1X7_BEMTA</name>
<dbReference type="SUPFAM" id="SSF51011">
    <property type="entry name" value="Glycosyl hydrolase domain"/>
    <property type="match status" value="1"/>
</dbReference>
<sequence>MQGIHVTVLSGILMSLTGWTSAQHRQQDWYETTLEYQIYPRSFKDSDGDGTGDIKGIIEKLDYLADIGVETIWLQPFYKSPMRDNGYDVSDFRAPDPMFGSMDDVKNMIRAIKERGMKLVIDFVVNHSSDEHEWFKLSEQGVEAYKDYYIWNDGKKINETHSEVPNNWVSIFEGSAWTWSPIRKQYYYHAFAIKQPDLNFRNPKLREEINDLMRFWMDLGVDGFRVDAAKWLFEATHLLDEPIRPGGRHTWFGMNHIYTTSQPESFDLAREWRMTMEEQKKKDGITKLLSIEEFGTADYLVKYMGNSTHPGAQMPFNFHFKMLTYEATPARIAQIIRDWQKFLPEGGVFNWAAESHDRPRLPTRMGPEAADSWNMLQILLPGILNVYYGMELGMEDYFIRPDQRKDAIGRNEDDPTTRDTSRTPMMWDDTKNAGFSTAEKTWLPVHPNYFQKNVKSQLADPHSHLNTFKRLVKLRKTPIIKLGRLDTYVLSEWVFMYTRILENETVLVIVNLGTETEKICAKNIARDLPDSMTVHTPSFNSRFKIGDKVTLTSTGGQSCSELRPKAGLVLTNTPAVPEPAVSSSAALNHFICLIVLAVGISILAPGIL</sequence>
<organism evidence="10 11">
    <name type="scientific">Bemisia tabaci</name>
    <name type="common">Sweetpotato whitefly</name>
    <name type="synonym">Aleurodes tabaci</name>
    <dbReference type="NCBI Taxonomy" id="7038"/>
    <lineage>
        <taxon>Eukaryota</taxon>
        <taxon>Metazoa</taxon>
        <taxon>Ecdysozoa</taxon>
        <taxon>Arthropoda</taxon>
        <taxon>Hexapoda</taxon>
        <taxon>Insecta</taxon>
        <taxon>Pterygota</taxon>
        <taxon>Neoptera</taxon>
        <taxon>Paraneoptera</taxon>
        <taxon>Hemiptera</taxon>
        <taxon>Sternorrhyncha</taxon>
        <taxon>Aleyrodoidea</taxon>
        <taxon>Aleyrodidae</taxon>
        <taxon>Aleyrodinae</taxon>
        <taxon>Bemisia</taxon>
    </lineage>
</organism>
<evidence type="ECO:0000256" key="6">
    <source>
        <dbReference type="SAM" id="MobiDB-lite"/>
    </source>
</evidence>
<evidence type="ECO:0000259" key="9">
    <source>
        <dbReference type="SMART" id="SM00642"/>
    </source>
</evidence>
<comment type="catalytic activity">
    <reaction evidence="1">
        <text>Hydrolysis of terminal, non-reducing (1-&gt;4)-linked alpha-D-glucose residues with release of alpha-D-glucose.</text>
        <dbReference type="EC" id="3.2.1.20"/>
    </reaction>
</comment>
<keyword evidence="4" id="KW-0325">Glycoprotein</keyword>
<evidence type="ECO:0000256" key="3">
    <source>
        <dbReference type="ARBA" id="ARBA00012741"/>
    </source>
</evidence>
<gene>
    <name evidence="10" type="ORF">BEMITA_LOCUS7355</name>
</gene>
<dbReference type="SMART" id="SM00642">
    <property type="entry name" value="Aamy"/>
    <property type="match status" value="1"/>
</dbReference>
<keyword evidence="11" id="KW-1185">Reference proteome</keyword>
<dbReference type="PANTHER" id="PTHR10357">
    <property type="entry name" value="ALPHA-AMYLASE FAMILY MEMBER"/>
    <property type="match status" value="1"/>
</dbReference>
<dbReference type="Gene3D" id="3.20.20.80">
    <property type="entry name" value="Glycosidases"/>
    <property type="match status" value="1"/>
</dbReference>
<dbReference type="InterPro" id="IPR006047">
    <property type="entry name" value="GH13_cat_dom"/>
</dbReference>
<keyword evidence="5" id="KW-0326">Glycosidase</keyword>
<dbReference type="FunFam" id="3.90.400.10:FF:000001">
    <property type="entry name" value="Maltase A3, isoform A"/>
    <property type="match status" value="1"/>
</dbReference>
<dbReference type="KEGG" id="btab:109037120"/>
<reference evidence="10" key="1">
    <citation type="submission" date="2021-12" db="EMBL/GenBank/DDBJ databases">
        <authorList>
            <person name="King R."/>
        </authorList>
    </citation>
    <scope>NUCLEOTIDE SEQUENCE</scope>
</reference>
<dbReference type="GO" id="GO:0004558">
    <property type="term" value="F:alpha-1,4-glucosidase activity"/>
    <property type="evidence" value="ECO:0007669"/>
    <property type="project" value="UniProtKB-EC"/>
</dbReference>
<evidence type="ECO:0000256" key="7">
    <source>
        <dbReference type="SAM" id="Phobius"/>
    </source>
</evidence>
<feature type="transmembrane region" description="Helical" evidence="7">
    <location>
        <begin position="586"/>
        <end position="607"/>
    </location>
</feature>
<dbReference type="InterPro" id="IPR017853">
    <property type="entry name" value="GH"/>
</dbReference>
<keyword evidence="7" id="KW-0472">Membrane</keyword>